<accession>A0ABS1VWQ6</accession>
<feature type="compositionally biased region" description="Low complexity" evidence="8">
    <location>
        <begin position="406"/>
        <end position="443"/>
    </location>
</feature>
<feature type="compositionally biased region" description="Low complexity" evidence="8">
    <location>
        <begin position="310"/>
        <end position="319"/>
    </location>
</feature>
<dbReference type="InterPro" id="IPR017441">
    <property type="entry name" value="Protein_kinase_ATP_BS"/>
</dbReference>
<keyword evidence="3" id="KW-0808">Transferase</keyword>
<evidence type="ECO:0000313" key="10">
    <source>
        <dbReference type="EMBL" id="MBL7258922.1"/>
    </source>
</evidence>
<dbReference type="Gene3D" id="3.30.200.20">
    <property type="entry name" value="Phosphorylase Kinase, domain 1"/>
    <property type="match status" value="1"/>
</dbReference>
<evidence type="ECO:0000259" key="9">
    <source>
        <dbReference type="PROSITE" id="PS50011"/>
    </source>
</evidence>
<evidence type="ECO:0000256" key="5">
    <source>
        <dbReference type="ARBA" id="ARBA00022777"/>
    </source>
</evidence>
<dbReference type="PROSITE" id="PS00107">
    <property type="entry name" value="PROTEIN_KINASE_ATP"/>
    <property type="match status" value="1"/>
</dbReference>
<keyword evidence="6 7" id="KW-0067">ATP-binding</keyword>
<evidence type="ECO:0000256" key="7">
    <source>
        <dbReference type="PROSITE-ProRule" id="PRU10141"/>
    </source>
</evidence>
<name>A0ABS1VWQ6_9ACTN</name>
<keyword evidence="5 10" id="KW-0418">Kinase</keyword>
<feature type="domain" description="Protein kinase" evidence="9">
    <location>
        <begin position="8"/>
        <end position="270"/>
    </location>
</feature>
<dbReference type="PANTHER" id="PTHR43289">
    <property type="entry name" value="MITOGEN-ACTIVATED PROTEIN KINASE KINASE KINASE 20-RELATED"/>
    <property type="match status" value="1"/>
</dbReference>
<dbReference type="SMART" id="SM00220">
    <property type="entry name" value="S_TKc"/>
    <property type="match status" value="1"/>
</dbReference>
<dbReference type="Pfam" id="PF00069">
    <property type="entry name" value="Pkinase"/>
    <property type="match status" value="1"/>
</dbReference>
<evidence type="ECO:0000256" key="2">
    <source>
        <dbReference type="ARBA" id="ARBA00022527"/>
    </source>
</evidence>
<evidence type="ECO:0000256" key="8">
    <source>
        <dbReference type="SAM" id="MobiDB-lite"/>
    </source>
</evidence>
<protein>
    <recommendedName>
        <fullName evidence="1">non-specific serine/threonine protein kinase</fullName>
        <ecNumber evidence="1">2.7.11.1</ecNumber>
    </recommendedName>
</protein>
<evidence type="ECO:0000256" key="4">
    <source>
        <dbReference type="ARBA" id="ARBA00022741"/>
    </source>
</evidence>
<dbReference type="RefSeq" id="WP_202995595.1">
    <property type="nucleotide sequence ID" value="NZ_JAENHO010000010.1"/>
</dbReference>
<dbReference type="InterPro" id="IPR000719">
    <property type="entry name" value="Prot_kinase_dom"/>
</dbReference>
<dbReference type="PANTHER" id="PTHR43289:SF6">
    <property type="entry name" value="SERINE_THREONINE-PROTEIN KINASE NEKL-3"/>
    <property type="match status" value="1"/>
</dbReference>
<dbReference type="EMBL" id="JAENHO010000010">
    <property type="protein sequence ID" value="MBL7258922.1"/>
    <property type="molecule type" value="Genomic_DNA"/>
</dbReference>
<dbReference type="SUPFAM" id="SSF56112">
    <property type="entry name" value="Protein kinase-like (PK-like)"/>
    <property type="match status" value="1"/>
</dbReference>
<dbReference type="PROSITE" id="PS50011">
    <property type="entry name" value="PROTEIN_KINASE_DOM"/>
    <property type="match status" value="1"/>
</dbReference>
<keyword evidence="4 7" id="KW-0547">Nucleotide-binding</keyword>
<dbReference type="Proteomes" id="UP000598996">
    <property type="component" value="Unassembled WGS sequence"/>
</dbReference>
<evidence type="ECO:0000313" key="11">
    <source>
        <dbReference type="Proteomes" id="UP000598996"/>
    </source>
</evidence>
<evidence type="ECO:0000256" key="1">
    <source>
        <dbReference type="ARBA" id="ARBA00012513"/>
    </source>
</evidence>
<proteinExistence type="predicted"/>
<dbReference type="InterPro" id="IPR011009">
    <property type="entry name" value="Kinase-like_dom_sf"/>
</dbReference>
<dbReference type="InterPro" id="IPR008271">
    <property type="entry name" value="Ser/Thr_kinase_AS"/>
</dbReference>
<reference evidence="10 11" key="1">
    <citation type="submission" date="2021-01" db="EMBL/GenBank/DDBJ databases">
        <title>Actinoplanes sp. nov. LDG1-01 isolated from lichen.</title>
        <authorList>
            <person name="Saeng-In P."/>
            <person name="Phongsopitanun W."/>
            <person name="Kanchanasin P."/>
            <person name="Yuki M."/>
            <person name="Kudo T."/>
            <person name="Ohkuma M."/>
            <person name="Tanasupawat S."/>
        </authorList>
    </citation>
    <scope>NUCLEOTIDE SEQUENCE [LARGE SCALE GENOMIC DNA]</scope>
    <source>
        <strain evidence="10 11">LDG1-01</strain>
    </source>
</reference>
<dbReference type="CDD" id="cd14014">
    <property type="entry name" value="STKc_PknB_like"/>
    <property type="match status" value="1"/>
</dbReference>
<comment type="caution">
    <text evidence="10">The sequence shown here is derived from an EMBL/GenBank/DDBJ whole genome shotgun (WGS) entry which is preliminary data.</text>
</comment>
<sequence length="591" mass="62889">MPLIAGRYRLGETLGTGGMGTVWRARDEVLDRDVAVKEVLLPEGVGHIQRRTLREARASARLGHPNVVRIFDVFEVDGRMWIVMEYVPSRSLQEELRLEGPMDPRRAARIGLDLLAALRAAHAAGVDHRDVKPANVLLADDGRVLLTDFGIATIEGDSLISSSDMLLGSPEYMSPERAKFGTAGMGSDLWSLGATLYAAVEGRSPFHRGNALATLTALAADEPDPPKQAGALEPLLMGLLQKDPAARLDAAAVEHGLRAALAGAYGHGLVPVRDAAVTTHELDVPPSPANTDDSPADSDVSSTDADDSSADANVSPADADVPRATALGIPAQRSAPDDAPAYAAASVSAPERIPDDPVTRSGRRWIVLASVAAAALLAAAVWGVTRPDDSTPEGSGVPATSVPAGSAPESAQPSATPSAPASPSSSPSVATTTTAPPGSAGSSDLPALPDGWRDYRDPTGFAVYVPAGWNRSKEGSIVYFRRGSQVLGIDQTKKPVPDPVADWRGKADYRVSIGDFPSYREIRIDEVDYFTKAADWEFTFTRNGVRQHVNNRGVITSPRQAYGFYWQTRDDEWSAHQDDLELIFDSFRPAD</sequence>
<evidence type="ECO:0000256" key="3">
    <source>
        <dbReference type="ARBA" id="ARBA00022679"/>
    </source>
</evidence>
<feature type="compositionally biased region" description="Low complexity" evidence="8">
    <location>
        <begin position="337"/>
        <end position="350"/>
    </location>
</feature>
<keyword evidence="11" id="KW-1185">Reference proteome</keyword>
<feature type="binding site" evidence="7">
    <location>
        <position position="37"/>
    </location>
    <ligand>
        <name>ATP</name>
        <dbReference type="ChEBI" id="CHEBI:30616"/>
    </ligand>
</feature>
<gene>
    <name evidence="10" type="ORF">JKJ07_31880</name>
</gene>
<dbReference type="PROSITE" id="PS00108">
    <property type="entry name" value="PROTEIN_KINASE_ST"/>
    <property type="match status" value="1"/>
</dbReference>
<dbReference type="EC" id="2.7.11.1" evidence="1"/>
<organism evidence="10 11">
    <name type="scientific">Paractinoplanes lichenicola</name>
    <dbReference type="NCBI Taxonomy" id="2802976"/>
    <lineage>
        <taxon>Bacteria</taxon>
        <taxon>Bacillati</taxon>
        <taxon>Actinomycetota</taxon>
        <taxon>Actinomycetes</taxon>
        <taxon>Micromonosporales</taxon>
        <taxon>Micromonosporaceae</taxon>
        <taxon>Paractinoplanes</taxon>
    </lineage>
</organism>
<feature type="region of interest" description="Disordered" evidence="8">
    <location>
        <begin position="387"/>
        <end position="451"/>
    </location>
</feature>
<dbReference type="GO" id="GO:0004674">
    <property type="term" value="F:protein serine/threonine kinase activity"/>
    <property type="evidence" value="ECO:0007669"/>
    <property type="project" value="UniProtKB-KW"/>
</dbReference>
<evidence type="ECO:0000256" key="6">
    <source>
        <dbReference type="ARBA" id="ARBA00022840"/>
    </source>
</evidence>
<keyword evidence="2 10" id="KW-0723">Serine/threonine-protein kinase</keyword>
<dbReference type="Gene3D" id="1.10.510.10">
    <property type="entry name" value="Transferase(Phosphotransferase) domain 1"/>
    <property type="match status" value="1"/>
</dbReference>
<feature type="region of interest" description="Disordered" evidence="8">
    <location>
        <begin position="282"/>
        <end position="357"/>
    </location>
</feature>